<feature type="transmembrane region" description="Helical" evidence="1">
    <location>
        <begin position="106"/>
        <end position="128"/>
    </location>
</feature>
<feature type="transmembrane region" description="Helical" evidence="1">
    <location>
        <begin position="148"/>
        <end position="164"/>
    </location>
</feature>
<dbReference type="CDD" id="cd03507">
    <property type="entry name" value="Delta12-FADS-like"/>
    <property type="match status" value="1"/>
</dbReference>
<feature type="transmembrane region" description="Helical" evidence="1">
    <location>
        <begin position="73"/>
        <end position="94"/>
    </location>
</feature>
<dbReference type="OrthoDB" id="1461976at2759"/>
<dbReference type="PANTHER" id="PTHR32100">
    <property type="entry name" value="OMEGA-6 FATTY ACID DESATURASE, CHLOROPLASTIC"/>
    <property type="match status" value="1"/>
</dbReference>
<dbReference type="STRING" id="5539.A0A3E2H766"/>
<name>A0A3E2H766_SCYLI</name>
<accession>A0A3E2H766</accession>
<feature type="transmembrane region" description="Helical" evidence="1">
    <location>
        <begin position="274"/>
        <end position="293"/>
    </location>
</feature>
<dbReference type="EMBL" id="NCSJ02000146">
    <property type="protein sequence ID" value="RFU28923.1"/>
    <property type="molecule type" value="Genomic_DNA"/>
</dbReference>
<dbReference type="GO" id="GO:0016491">
    <property type="term" value="F:oxidoreductase activity"/>
    <property type="evidence" value="ECO:0007669"/>
    <property type="project" value="InterPro"/>
</dbReference>
<feature type="non-terminal residue" evidence="3">
    <location>
        <position position="1"/>
    </location>
</feature>
<feature type="non-terminal residue" evidence="3">
    <location>
        <position position="451"/>
    </location>
</feature>
<dbReference type="InterPro" id="IPR012171">
    <property type="entry name" value="Fatty_acid_desaturase"/>
</dbReference>
<evidence type="ECO:0000256" key="1">
    <source>
        <dbReference type="SAM" id="Phobius"/>
    </source>
</evidence>
<keyword evidence="4" id="KW-1185">Reference proteome</keyword>
<dbReference type="GO" id="GO:0006629">
    <property type="term" value="P:lipid metabolic process"/>
    <property type="evidence" value="ECO:0007669"/>
    <property type="project" value="InterPro"/>
</dbReference>
<organism evidence="3 4">
    <name type="scientific">Scytalidium lignicola</name>
    <name type="common">Hyphomycete</name>
    <dbReference type="NCBI Taxonomy" id="5539"/>
    <lineage>
        <taxon>Eukaryota</taxon>
        <taxon>Fungi</taxon>
        <taxon>Dikarya</taxon>
        <taxon>Ascomycota</taxon>
        <taxon>Pezizomycotina</taxon>
        <taxon>Leotiomycetes</taxon>
        <taxon>Leotiomycetes incertae sedis</taxon>
        <taxon>Scytalidium</taxon>
    </lineage>
</organism>
<feature type="transmembrane region" description="Helical" evidence="1">
    <location>
        <begin position="305"/>
        <end position="324"/>
    </location>
</feature>
<keyword evidence="1" id="KW-1133">Transmembrane helix</keyword>
<evidence type="ECO:0000259" key="2">
    <source>
        <dbReference type="Pfam" id="PF00487"/>
    </source>
</evidence>
<proteinExistence type="predicted"/>
<protein>
    <recommendedName>
        <fullName evidence="2">Fatty acid desaturase domain-containing protein</fullName>
    </recommendedName>
</protein>
<keyword evidence="1" id="KW-0812">Transmembrane</keyword>
<reference evidence="3 4" key="1">
    <citation type="submission" date="2018-05" db="EMBL/GenBank/DDBJ databases">
        <title>Draft genome sequence of Scytalidium lignicola DSM 105466, a ubiquitous saprotrophic fungus.</title>
        <authorList>
            <person name="Buettner E."/>
            <person name="Gebauer A.M."/>
            <person name="Hofrichter M."/>
            <person name="Liers C."/>
            <person name="Kellner H."/>
        </authorList>
    </citation>
    <scope>NUCLEOTIDE SEQUENCE [LARGE SCALE GENOMIC DNA]</scope>
    <source>
        <strain evidence="3 4">DSM 105466</strain>
    </source>
</reference>
<dbReference type="Proteomes" id="UP000258309">
    <property type="component" value="Unassembled WGS sequence"/>
</dbReference>
<gene>
    <name evidence="3" type="ORF">B7463_g7426</name>
</gene>
<keyword evidence="1" id="KW-0472">Membrane</keyword>
<dbReference type="InterPro" id="IPR005804">
    <property type="entry name" value="FA_desaturase_dom"/>
</dbReference>
<dbReference type="AlphaFoldDB" id="A0A3E2H766"/>
<dbReference type="OMA" id="IGQHIFH"/>
<evidence type="ECO:0000313" key="3">
    <source>
        <dbReference type="EMBL" id="RFU28923.1"/>
    </source>
</evidence>
<sequence length="451" mass="51435">MYSYSVISAFLSYHFARQRRNQQSRAMAHTKILHTEVPSNKLVDLYGNEFKVPDFTIKQIRDAIPRHCFERSAAISLFYVIRDFMLLITTFLLYHNYVTPHHVPSTAIRVVLWASYTILQGLFATGVWVLGHECGHQAFSRYRWLNDTVGWICHSFMLVPYFSFKISHSKHHKATGNISRDMGFVPKTRSEFASSIGKNICELHDLVEEVPIVTAINLVLQQLCGWPMYLLTNLSGHNNHGRQYEGRGKGKHNGLFGGVNHFSPSSPLFDPKDANAIILSDLGLIITLSLLYYVGSNFGWTNLLVWYVIPYFWVNHWIAAITYLQHTDASVPRYQPEAWNFIRGATATVDRDLGFVGRHIFHRGTDTHVLHHFVSTIPFYRAAEATEALKAVMGIHYQRDPNTGLIAFLRALWINSRSCQWIESVEGAEGENKGILFFRNHNGIGIPPATI</sequence>
<dbReference type="Pfam" id="PF00487">
    <property type="entry name" value="FA_desaturase"/>
    <property type="match status" value="1"/>
</dbReference>
<evidence type="ECO:0000313" key="4">
    <source>
        <dbReference type="Proteomes" id="UP000258309"/>
    </source>
</evidence>
<feature type="domain" description="Fatty acid desaturase" evidence="2">
    <location>
        <begin position="113"/>
        <end position="397"/>
    </location>
</feature>
<comment type="caution">
    <text evidence="3">The sequence shown here is derived from an EMBL/GenBank/DDBJ whole genome shotgun (WGS) entry which is preliminary data.</text>
</comment>